<dbReference type="GeneID" id="25728363"/>
<dbReference type="RefSeq" id="XP_013895851.1">
    <property type="nucleotide sequence ID" value="XM_014040397.1"/>
</dbReference>
<organism evidence="2 3">
    <name type="scientific">Monoraphidium neglectum</name>
    <dbReference type="NCBI Taxonomy" id="145388"/>
    <lineage>
        <taxon>Eukaryota</taxon>
        <taxon>Viridiplantae</taxon>
        <taxon>Chlorophyta</taxon>
        <taxon>core chlorophytes</taxon>
        <taxon>Chlorophyceae</taxon>
        <taxon>CS clade</taxon>
        <taxon>Sphaeropleales</taxon>
        <taxon>Selenastraceae</taxon>
        <taxon>Monoraphidium</taxon>
    </lineage>
</organism>
<feature type="transmembrane region" description="Helical" evidence="1">
    <location>
        <begin position="6"/>
        <end position="28"/>
    </location>
</feature>
<dbReference type="OrthoDB" id="409725at2759"/>
<dbReference type="Pfam" id="PF03083">
    <property type="entry name" value="MtN3_slv"/>
    <property type="match status" value="1"/>
</dbReference>
<keyword evidence="1" id="KW-1133">Transmembrane helix</keyword>
<protein>
    <submittedName>
        <fullName evidence="2">Uncharacterized protein</fullName>
    </submittedName>
</protein>
<keyword evidence="1" id="KW-0812">Transmembrane</keyword>
<dbReference type="EMBL" id="KK102823">
    <property type="protein sequence ID" value="KIY96831.1"/>
    <property type="molecule type" value="Genomic_DNA"/>
</dbReference>
<dbReference type="Gene3D" id="1.20.1280.290">
    <property type="match status" value="1"/>
</dbReference>
<evidence type="ECO:0000313" key="3">
    <source>
        <dbReference type="Proteomes" id="UP000054498"/>
    </source>
</evidence>
<reference evidence="2 3" key="1">
    <citation type="journal article" date="2013" name="BMC Genomics">
        <title>Reconstruction of the lipid metabolism for the microalga Monoraphidium neglectum from its genome sequence reveals characteristics suitable for biofuel production.</title>
        <authorList>
            <person name="Bogen C."/>
            <person name="Al-Dilaimi A."/>
            <person name="Albersmeier A."/>
            <person name="Wichmann J."/>
            <person name="Grundmann M."/>
            <person name="Rupp O."/>
            <person name="Lauersen K.J."/>
            <person name="Blifernez-Klassen O."/>
            <person name="Kalinowski J."/>
            <person name="Goesmann A."/>
            <person name="Mussgnug J.H."/>
            <person name="Kruse O."/>
        </authorList>
    </citation>
    <scope>NUCLEOTIDE SEQUENCE [LARGE SCALE GENOMIC DNA]</scope>
    <source>
        <strain evidence="2 3">SAG 48.87</strain>
    </source>
</reference>
<keyword evidence="3" id="KW-1185">Reference proteome</keyword>
<gene>
    <name evidence="2" type="ORF">MNEG_11131</name>
</gene>
<dbReference type="KEGG" id="mng:MNEG_11131"/>
<keyword evidence="1" id="KW-0472">Membrane</keyword>
<accession>A0A0D2M6H6</accession>
<evidence type="ECO:0000313" key="2">
    <source>
        <dbReference type="EMBL" id="KIY96831.1"/>
    </source>
</evidence>
<proteinExistence type="predicted"/>
<dbReference type="GO" id="GO:0016020">
    <property type="term" value="C:membrane"/>
    <property type="evidence" value="ECO:0007669"/>
    <property type="project" value="InterPro"/>
</dbReference>
<name>A0A0D2M6H6_9CHLO</name>
<dbReference type="InterPro" id="IPR004316">
    <property type="entry name" value="SWEET_rpt"/>
</dbReference>
<dbReference type="Proteomes" id="UP000054498">
    <property type="component" value="Unassembled WGS sequence"/>
</dbReference>
<evidence type="ECO:0000256" key="1">
    <source>
        <dbReference type="SAM" id="Phobius"/>
    </source>
</evidence>
<feature type="transmembrane region" description="Helical" evidence="1">
    <location>
        <begin position="72"/>
        <end position="89"/>
    </location>
</feature>
<sequence>MSNATGLAFGIAGSVLSTLMYASPLYAVHKARTAGMLGDLEPRPFAFSVLCTASWVAYGFASGNVMMFEPNIVGLMASVFCAVAAYGLAEKGVSGVKTGLWRPRVRQIGRRWAGCMRTCVRSFNVEWTCGEGAATPVSLYNV</sequence>
<feature type="transmembrane region" description="Helical" evidence="1">
    <location>
        <begin position="40"/>
        <end position="60"/>
    </location>
</feature>
<dbReference type="AlphaFoldDB" id="A0A0D2M6H6"/>